<evidence type="ECO:0000256" key="8">
    <source>
        <dbReference type="SAM" id="MobiDB-lite"/>
    </source>
</evidence>
<dbReference type="InterPro" id="IPR036959">
    <property type="entry name" value="Peptidase_C12_UCH_sf"/>
</dbReference>
<feature type="region of interest" description="Disordered" evidence="8">
    <location>
        <begin position="1"/>
        <end position="55"/>
    </location>
</feature>
<feature type="domain" description="UCH catalytic" evidence="9">
    <location>
        <begin position="80"/>
        <end position="325"/>
    </location>
</feature>
<evidence type="ECO:0000313" key="10">
    <source>
        <dbReference type="EMBL" id="ROV90706.1"/>
    </source>
</evidence>
<dbReference type="AlphaFoldDB" id="A0A423VI72"/>
<keyword evidence="3 7" id="KW-0645">Protease</keyword>
<dbReference type="EMBL" id="LJZO01000048">
    <property type="protein sequence ID" value="ROV90706.1"/>
    <property type="molecule type" value="Genomic_DNA"/>
</dbReference>
<evidence type="ECO:0000256" key="4">
    <source>
        <dbReference type="ARBA" id="ARBA00022786"/>
    </source>
</evidence>
<gene>
    <name evidence="10" type="ORF">VSDG_08316</name>
</gene>
<feature type="region of interest" description="Disordered" evidence="8">
    <location>
        <begin position="236"/>
        <end position="261"/>
    </location>
</feature>
<accession>A0A423VI72</accession>
<comment type="caution">
    <text evidence="10">The sequence shown here is derived from an EMBL/GenBank/DDBJ whole genome shotgun (WGS) entry which is preliminary data.</text>
</comment>
<evidence type="ECO:0000313" key="11">
    <source>
        <dbReference type="Proteomes" id="UP000284375"/>
    </source>
</evidence>
<feature type="compositionally biased region" description="Polar residues" evidence="8">
    <location>
        <begin position="1"/>
        <end position="11"/>
    </location>
</feature>
<evidence type="ECO:0000259" key="9">
    <source>
        <dbReference type="PROSITE" id="PS52048"/>
    </source>
</evidence>
<dbReference type="GO" id="GO:0005737">
    <property type="term" value="C:cytoplasm"/>
    <property type="evidence" value="ECO:0007669"/>
    <property type="project" value="TreeGrafter"/>
</dbReference>
<organism evidence="10 11">
    <name type="scientific">Cytospora chrysosperma</name>
    <name type="common">Cytospora canker fungus</name>
    <name type="synonym">Sphaeria chrysosperma</name>
    <dbReference type="NCBI Taxonomy" id="252740"/>
    <lineage>
        <taxon>Eukaryota</taxon>
        <taxon>Fungi</taxon>
        <taxon>Dikarya</taxon>
        <taxon>Ascomycota</taxon>
        <taxon>Pezizomycotina</taxon>
        <taxon>Sordariomycetes</taxon>
        <taxon>Sordariomycetidae</taxon>
        <taxon>Diaporthales</taxon>
        <taxon>Cytosporaceae</taxon>
        <taxon>Cytospora</taxon>
    </lineage>
</organism>
<evidence type="ECO:0000256" key="2">
    <source>
        <dbReference type="ARBA" id="ARBA00012759"/>
    </source>
</evidence>
<feature type="compositionally biased region" description="Basic residues" evidence="8">
    <location>
        <begin position="240"/>
        <end position="259"/>
    </location>
</feature>
<evidence type="ECO:0000256" key="6">
    <source>
        <dbReference type="ARBA" id="ARBA00022807"/>
    </source>
</evidence>
<dbReference type="PANTHER" id="PTHR10589:SF29">
    <property type="entry name" value="UBIQUITIN CARBOXYL-TERMINAL HYDROLASE"/>
    <property type="match status" value="1"/>
</dbReference>
<proteinExistence type="inferred from homology"/>
<evidence type="ECO:0000256" key="7">
    <source>
        <dbReference type="PROSITE-ProRule" id="PRU01393"/>
    </source>
</evidence>
<feature type="site" description="Important for enzyme activity" evidence="7">
    <location>
        <position position="282"/>
    </location>
</feature>
<dbReference type="Gene3D" id="3.40.532.10">
    <property type="entry name" value="Peptidase C12, ubiquitin carboxyl-terminal hydrolase"/>
    <property type="match status" value="1"/>
</dbReference>
<evidence type="ECO:0000256" key="5">
    <source>
        <dbReference type="ARBA" id="ARBA00022801"/>
    </source>
</evidence>
<dbReference type="STRING" id="252740.A0A423VI72"/>
<dbReference type="SUPFAM" id="SSF54001">
    <property type="entry name" value="Cysteine proteinases"/>
    <property type="match status" value="1"/>
</dbReference>
<comment type="similarity">
    <text evidence="7">Belongs to the peptidase C12 family.</text>
</comment>
<evidence type="ECO:0000256" key="1">
    <source>
        <dbReference type="ARBA" id="ARBA00000707"/>
    </source>
</evidence>
<dbReference type="EC" id="3.4.19.12" evidence="2 7"/>
<dbReference type="InterPro" id="IPR038765">
    <property type="entry name" value="Papain-like_cys_pep_sf"/>
</dbReference>
<dbReference type="InterPro" id="IPR001578">
    <property type="entry name" value="Peptidase_C12_UCH"/>
</dbReference>
<dbReference type="PANTHER" id="PTHR10589">
    <property type="entry name" value="UBIQUITIN CARBOXYL-TERMINAL HYDROLASE"/>
    <property type="match status" value="1"/>
</dbReference>
<keyword evidence="5 7" id="KW-0378">Hydrolase</keyword>
<feature type="site" description="Transition state stabilizer" evidence="7">
    <location>
        <position position="150"/>
    </location>
</feature>
<dbReference type="Pfam" id="PF01088">
    <property type="entry name" value="Peptidase_C12"/>
    <property type="match status" value="1"/>
</dbReference>
<dbReference type="GO" id="GO:0004843">
    <property type="term" value="F:cysteine-type deubiquitinase activity"/>
    <property type="evidence" value="ECO:0007669"/>
    <property type="project" value="UniProtKB-UniRule"/>
</dbReference>
<dbReference type="Proteomes" id="UP000284375">
    <property type="component" value="Unassembled WGS sequence"/>
</dbReference>
<keyword evidence="11" id="KW-1185">Reference proteome</keyword>
<keyword evidence="4 7" id="KW-0833">Ubl conjugation pathway</keyword>
<feature type="active site" description="Nucleophile" evidence="7">
    <location>
        <position position="156"/>
    </location>
</feature>
<reference evidence="10 11" key="1">
    <citation type="submission" date="2015-09" db="EMBL/GenBank/DDBJ databases">
        <title>Host preference determinants of Valsa canker pathogens revealed by comparative genomics.</title>
        <authorList>
            <person name="Yin Z."/>
            <person name="Huang L."/>
        </authorList>
    </citation>
    <scope>NUCLEOTIDE SEQUENCE [LARGE SCALE GENOMIC DNA]</scope>
    <source>
        <strain evidence="10 11">YSFL</strain>
    </source>
</reference>
<comment type="catalytic activity">
    <reaction evidence="1 7">
        <text>Thiol-dependent hydrolysis of ester, thioester, amide, peptide and isopeptide bonds formed by the C-terminal Gly of ubiquitin (a 76-residue protein attached to proteins as an intracellular targeting signal).</text>
        <dbReference type="EC" id="3.4.19.12"/>
    </reaction>
</comment>
<protein>
    <recommendedName>
        <fullName evidence="2 7">ubiquitinyl hydrolase 1</fullName>
        <ecNumber evidence="2 7">3.4.19.12</ecNumber>
    </recommendedName>
</protein>
<dbReference type="OrthoDB" id="1924260at2759"/>
<dbReference type="PROSITE" id="PS52048">
    <property type="entry name" value="UCH_DOMAIN"/>
    <property type="match status" value="1"/>
</dbReference>
<evidence type="ECO:0000256" key="3">
    <source>
        <dbReference type="ARBA" id="ARBA00022670"/>
    </source>
</evidence>
<dbReference type="GO" id="GO:0006511">
    <property type="term" value="P:ubiquitin-dependent protein catabolic process"/>
    <property type="evidence" value="ECO:0007669"/>
    <property type="project" value="UniProtKB-UniRule"/>
</dbReference>
<dbReference type="GO" id="GO:0016579">
    <property type="term" value="P:protein deubiquitination"/>
    <property type="evidence" value="ECO:0007669"/>
    <property type="project" value="TreeGrafter"/>
</dbReference>
<name>A0A423VI72_CYTCH</name>
<sequence length="462" mass="51634">MQSSSAGSKRSATPDDIQEMPPQEMPRARPRRSAATKASTLISEVARSETKPEQINMPTGDLLAEALAPIREDEQDEWKAWVEIESEPAFFNGLLRDLGVQDVKIQEMFSVDEVDFLPKPVLGFVFLCKYAGENEEAQTEAPKGLWFANQTMPNGCATVALLNILMNSLDVQLGEKLHQFKAATQDLPSVLRGYRLDSDKELRTKHNAFARRIELLNADLLLSNEYDDCKGVPETETKPIKGRGNRKVQTKKRTVRKKPRRDEDACHYKAFVPLGGQVWILDGLEYNPVSLGEASEETWISLAMEEIVKKIEVAGEMVNILAVCQSPVVPLRKELAVNINALSAARAVVPGDAKPNKSEGCLYLDSIDEAQLAKYGITRAMLDEAKPEPSGPAHQVGPDLIHKLETEQARIRSEYRQEMEMVRQDEERCTGRKKTFTPAANLWLRKLAEQGVLERLLVESNA</sequence>
<feature type="active site" description="Proton donor" evidence="7">
    <location>
        <position position="267"/>
    </location>
</feature>
<keyword evidence="6 7" id="KW-0788">Thiol protease</keyword>